<dbReference type="Proteomes" id="UP001295444">
    <property type="component" value="Chromosome 05"/>
</dbReference>
<evidence type="ECO:0000256" key="1">
    <source>
        <dbReference type="SAM" id="MobiDB-lite"/>
    </source>
</evidence>
<sequence>MSDNTEPTISQELRDWLVSTIAESIPKALTTFHEKTSAKVNTTARLPSDSEDSQPSDQETTRKRPWKGDSRSAGKGKAPAKSLKLTATQPAHAISDPLEGSTSHTGDRVEDYCLDYSDEDPSANVLGDSPSEFVKETFISHKESDAK</sequence>
<organism evidence="2 3">
    <name type="scientific">Pelobates cultripes</name>
    <name type="common">Western spadefoot toad</name>
    <dbReference type="NCBI Taxonomy" id="61616"/>
    <lineage>
        <taxon>Eukaryota</taxon>
        <taxon>Metazoa</taxon>
        <taxon>Chordata</taxon>
        <taxon>Craniata</taxon>
        <taxon>Vertebrata</taxon>
        <taxon>Euteleostomi</taxon>
        <taxon>Amphibia</taxon>
        <taxon>Batrachia</taxon>
        <taxon>Anura</taxon>
        <taxon>Pelobatoidea</taxon>
        <taxon>Pelobatidae</taxon>
        <taxon>Pelobates</taxon>
    </lineage>
</organism>
<feature type="compositionally biased region" description="Basic and acidic residues" evidence="1">
    <location>
        <begin position="59"/>
        <end position="72"/>
    </location>
</feature>
<evidence type="ECO:0000313" key="3">
    <source>
        <dbReference type="Proteomes" id="UP001295444"/>
    </source>
</evidence>
<keyword evidence="3" id="KW-1185">Reference proteome</keyword>
<accession>A0AAD1SA57</accession>
<dbReference type="AlphaFoldDB" id="A0AAD1SA57"/>
<dbReference type="EMBL" id="OW240916">
    <property type="protein sequence ID" value="CAH2295843.1"/>
    <property type="molecule type" value="Genomic_DNA"/>
</dbReference>
<proteinExistence type="predicted"/>
<feature type="region of interest" description="Disordered" evidence="1">
    <location>
        <begin position="31"/>
        <end position="129"/>
    </location>
</feature>
<name>A0AAD1SA57_PELCU</name>
<feature type="non-terminal residue" evidence="2">
    <location>
        <position position="147"/>
    </location>
</feature>
<gene>
    <name evidence="2" type="ORF">PECUL_23A005521</name>
</gene>
<reference evidence="2" key="1">
    <citation type="submission" date="2022-03" db="EMBL/GenBank/DDBJ databases">
        <authorList>
            <person name="Alioto T."/>
            <person name="Alioto T."/>
            <person name="Gomez Garrido J."/>
        </authorList>
    </citation>
    <scope>NUCLEOTIDE SEQUENCE</scope>
</reference>
<protein>
    <submittedName>
        <fullName evidence="2">Uncharacterized protein</fullName>
    </submittedName>
</protein>
<feature type="compositionally biased region" description="Acidic residues" evidence="1">
    <location>
        <begin position="112"/>
        <end position="121"/>
    </location>
</feature>
<evidence type="ECO:0000313" key="2">
    <source>
        <dbReference type="EMBL" id="CAH2295843.1"/>
    </source>
</evidence>